<gene>
    <name evidence="3" type="ORF">ACFFJH_01975</name>
</gene>
<protein>
    <submittedName>
        <fullName evidence="3">Sigma-E factor negative regulatory protein</fullName>
    </submittedName>
</protein>
<name>A0ABV6I9R1_9BURK</name>
<dbReference type="InterPro" id="IPR005572">
    <property type="entry name" value="Anti-sigma_E_RseA_N"/>
</dbReference>
<dbReference type="InterPro" id="IPR036147">
    <property type="entry name" value="Anti-sigma_E_RseA_N_sf"/>
</dbReference>
<dbReference type="InterPro" id="IPR052383">
    <property type="entry name" value="Anti-sigma-E_RseA-like"/>
</dbReference>
<keyword evidence="1" id="KW-0472">Membrane</keyword>
<evidence type="ECO:0000313" key="3">
    <source>
        <dbReference type="EMBL" id="MFC0348560.1"/>
    </source>
</evidence>
<dbReference type="SUPFAM" id="SSF89069">
    <property type="entry name" value="N-terminal, cytoplasmic domain of anti-sigmaE factor RseA"/>
    <property type="match status" value="1"/>
</dbReference>
<dbReference type="Pfam" id="PF03872">
    <property type="entry name" value="RseA_N"/>
    <property type="match status" value="1"/>
</dbReference>
<reference evidence="3 4" key="1">
    <citation type="submission" date="2024-09" db="EMBL/GenBank/DDBJ databases">
        <authorList>
            <person name="Sun Q."/>
            <person name="Mori K."/>
        </authorList>
    </citation>
    <scope>NUCLEOTIDE SEQUENCE [LARGE SCALE GENOMIC DNA]</scope>
    <source>
        <strain evidence="3 4">CCM 8677</strain>
    </source>
</reference>
<organism evidence="3 4">
    <name type="scientific">Undibacterium danionis</name>
    <dbReference type="NCBI Taxonomy" id="1812100"/>
    <lineage>
        <taxon>Bacteria</taxon>
        <taxon>Pseudomonadati</taxon>
        <taxon>Pseudomonadota</taxon>
        <taxon>Betaproteobacteria</taxon>
        <taxon>Burkholderiales</taxon>
        <taxon>Oxalobacteraceae</taxon>
        <taxon>Undibacterium</taxon>
    </lineage>
</organism>
<dbReference type="PANTHER" id="PTHR38104:SF1">
    <property type="entry name" value="ANTI-SIGMA-E FACTOR RSEA"/>
    <property type="match status" value="1"/>
</dbReference>
<dbReference type="EMBL" id="JBHLXJ010000002">
    <property type="protein sequence ID" value="MFC0348560.1"/>
    <property type="molecule type" value="Genomic_DNA"/>
</dbReference>
<comment type="caution">
    <text evidence="3">The sequence shown here is derived from an EMBL/GenBank/DDBJ whole genome shotgun (WGS) entry which is preliminary data.</text>
</comment>
<dbReference type="PANTHER" id="PTHR38104">
    <property type="match status" value="1"/>
</dbReference>
<dbReference type="RefSeq" id="WP_390209658.1">
    <property type="nucleotide sequence ID" value="NZ_JBHLXJ010000002.1"/>
</dbReference>
<evidence type="ECO:0000313" key="4">
    <source>
        <dbReference type="Proteomes" id="UP001589844"/>
    </source>
</evidence>
<proteinExistence type="predicted"/>
<evidence type="ECO:0000259" key="2">
    <source>
        <dbReference type="Pfam" id="PF03872"/>
    </source>
</evidence>
<feature type="transmembrane region" description="Helical" evidence="1">
    <location>
        <begin position="99"/>
        <end position="118"/>
    </location>
</feature>
<keyword evidence="1" id="KW-1133">Transmembrane helix</keyword>
<evidence type="ECO:0000256" key="1">
    <source>
        <dbReference type="SAM" id="Phobius"/>
    </source>
</evidence>
<dbReference type="Proteomes" id="UP001589844">
    <property type="component" value="Unassembled WGS sequence"/>
</dbReference>
<keyword evidence="4" id="KW-1185">Reference proteome</keyword>
<keyword evidence="1" id="KW-0812">Transmembrane</keyword>
<accession>A0ABV6I9R1</accession>
<feature type="domain" description="Anti sigma-E protein RseA N-terminal" evidence="2">
    <location>
        <begin position="7"/>
        <end position="88"/>
    </location>
</feature>
<dbReference type="CDD" id="cd16328">
    <property type="entry name" value="RseA_N"/>
    <property type="match status" value="1"/>
</dbReference>
<sequence length="221" mass="23977">MNKTNHDELISSMLDGELTDAQLDAVLTRLKSDEGKQIQATWDQYHQLGDVLRSEDLAVPLSADFSQKFSALLDAEPVILAPKSYTPAAKVAKETKSKAPYFAISSMAAAVMVAFIMAPQIIPLLRQQAAPDAQMAKVDQTDGFAAPGVKLASNASASGHANSNDKKELEFAPKLENQVEMLRDPILDSYLLAHQKVSPSFDNGARYIKRANVVSSSESEK</sequence>
<dbReference type="Gene3D" id="1.10.10.880">
    <property type="entry name" value="Anti sigma-E protein RseA, N-terminal domain"/>
    <property type="match status" value="1"/>
</dbReference>